<reference evidence="1 2" key="1">
    <citation type="journal article" date="2015" name="PLoS Negl. Trop. Dis.">
        <title>Distribution of Plasmids in Distinct Leptospira Pathogenic Species.</title>
        <authorList>
            <person name="Wang Y."/>
            <person name="Zhuang X."/>
            <person name="Zhong Y."/>
            <person name="Zhang C."/>
            <person name="Zhang Y."/>
            <person name="Zeng L."/>
            <person name="Zhu Y."/>
            <person name="He P."/>
            <person name="Dong K."/>
            <person name="Pal U."/>
            <person name="Guo X."/>
            <person name="Qin J."/>
        </authorList>
    </citation>
    <scope>NUCLEOTIDE SEQUENCE [LARGE SCALE GENOMIC DNA]</scope>
    <source>
        <strain evidence="1 2">56604</strain>
    </source>
</reference>
<protein>
    <submittedName>
        <fullName evidence="1">Uncharacterized protein</fullName>
    </submittedName>
</protein>
<proteinExistence type="predicted"/>
<dbReference type="Proteomes" id="UP000058857">
    <property type="component" value="Chromosome 1"/>
</dbReference>
<dbReference type="EMBL" id="CP012029">
    <property type="protein sequence ID" value="ALO25225.1"/>
    <property type="molecule type" value="Genomic_DNA"/>
</dbReference>
<sequence length="75" mass="8824">MSPRVSLPRPILIHLCVIRQGVKLSFTLRVACNEIEKERSRAPHKLSWNNKNPKRTFFQVFRQELGFLLAKSMIF</sequence>
<evidence type="ECO:0000313" key="1">
    <source>
        <dbReference type="EMBL" id="ALO25225.1"/>
    </source>
</evidence>
<dbReference type="PATRIC" id="fig|280505.15.peg.877"/>
<evidence type="ECO:0000313" key="2">
    <source>
        <dbReference type="Proteomes" id="UP000058857"/>
    </source>
</evidence>
<gene>
    <name evidence="1" type="ORF">LBBP_00903</name>
</gene>
<dbReference type="AlphaFoldDB" id="A0A0S2INN8"/>
<organism evidence="1">
    <name type="scientific">Leptospira borgpetersenii serovar Ballum</name>
    <dbReference type="NCBI Taxonomy" id="280505"/>
    <lineage>
        <taxon>Bacteria</taxon>
        <taxon>Pseudomonadati</taxon>
        <taxon>Spirochaetota</taxon>
        <taxon>Spirochaetia</taxon>
        <taxon>Leptospirales</taxon>
        <taxon>Leptospiraceae</taxon>
        <taxon>Leptospira</taxon>
    </lineage>
</organism>
<accession>A0A0S2INN8</accession>
<name>A0A0S2INN8_LEPBO</name>